<sequence length="344" mass="39345">MDIQNQSRKKAQMNKEEVTDTNSTLYGRMSDFEEQWSLETYEKNSDIRVVKMNKTDMEFDFIGVDASVANSFRRILLSEVPSMALEKVGVYNNTSIIPDEVLAHRLGLIPLKADARQFSYRIPDRDAIETDTLFFELNVKCSWNPKRPKDSSDPDEMYINHKVYSKDIKWTPIGAQVDLHGPNDVGPLEPDILIAKLRPGHEISLKLEAVKGIGKDHAKFCPVATAFYRLLPEITLKRPIVDEQAERLQKCFSPGVISLDDKDGKKVARVQDARYDSCSRNVMRYDDLADAVQLSRIKDHFIFSIESSCGTEPDELFIEAIKVLRDKCRKFLAEMKKSDLMETK</sequence>
<dbReference type="InterPro" id="IPR033901">
    <property type="entry name" value="RNAPI/III_AC40"/>
</dbReference>
<evidence type="ECO:0000256" key="7">
    <source>
        <dbReference type="SAM" id="MobiDB-lite"/>
    </source>
</evidence>
<reference evidence="9" key="1">
    <citation type="submission" date="2021-06" db="EMBL/GenBank/DDBJ databases">
        <authorList>
            <person name="Hodson N. C."/>
            <person name="Mongue J. A."/>
            <person name="Jaron S. K."/>
        </authorList>
    </citation>
    <scope>NUCLEOTIDE SEQUENCE</scope>
</reference>
<dbReference type="EMBL" id="CAJVCH010568207">
    <property type="protein sequence ID" value="CAG7833037.1"/>
    <property type="molecule type" value="Genomic_DNA"/>
</dbReference>
<dbReference type="GO" id="GO:0003677">
    <property type="term" value="F:DNA binding"/>
    <property type="evidence" value="ECO:0007669"/>
    <property type="project" value="InterPro"/>
</dbReference>
<dbReference type="GO" id="GO:0003899">
    <property type="term" value="F:DNA-directed RNA polymerase activity"/>
    <property type="evidence" value="ECO:0007669"/>
    <property type="project" value="InterPro"/>
</dbReference>
<dbReference type="GO" id="GO:0005666">
    <property type="term" value="C:RNA polymerase III complex"/>
    <property type="evidence" value="ECO:0007669"/>
    <property type="project" value="TreeGrafter"/>
</dbReference>
<evidence type="ECO:0000256" key="1">
    <source>
        <dbReference type="ARBA" id="ARBA00004123"/>
    </source>
</evidence>
<keyword evidence="5" id="KW-0539">Nucleus</keyword>
<dbReference type="NCBIfam" id="NF001988">
    <property type="entry name" value="PRK00783.1"/>
    <property type="match status" value="1"/>
</dbReference>
<evidence type="ECO:0000256" key="6">
    <source>
        <dbReference type="ARBA" id="ARBA00025804"/>
    </source>
</evidence>
<dbReference type="GO" id="GO:0005736">
    <property type="term" value="C:RNA polymerase I complex"/>
    <property type="evidence" value="ECO:0007669"/>
    <property type="project" value="TreeGrafter"/>
</dbReference>
<dbReference type="InterPro" id="IPR011263">
    <property type="entry name" value="DNA-dir_RNA_pol_RpoA/D/Rpb3"/>
</dbReference>
<dbReference type="HAMAP" id="MF_00320">
    <property type="entry name" value="RNApol_arch_Rpo3"/>
    <property type="match status" value="1"/>
</dbReference>
<dbReference type="InterPro" id="IPR022842">
    <property type="entry name" value="RNAP_Rpo3/Rpb3/RPAC1"/>
</dbReference>
<dbReference type="CDD" id="cd07032">
    <property type="entry name" value="RNAP_I_II_AC40"/>
    <property type="match status" value="1"/>
</dbReference>
<evidence type="ECO:0000256" key="5">
    <source>
        <dbReference type="ARBA" id="ARBA00023242"/>
    </source>
</evidence>
<dbReference type="PANTHER" id="PTHR11800">
    <property type="entry name" value="DNA-DIRECTED RNA POLYMERASE"/>
    <property type="match status" value="1"/>
</dbReference>
<evidence type="ECO:0000256" key="2">
    <source>
        <dbReference type="ARBA" id="ARBA00022083"/>
    </source>
</evidence>
<feature type="region of interest" description="Disordered" evidence="7">
    <location>
        <begin position="1"/>
        <end position="22"/>
    </location>
</feature>
<proteinExistence type="inferred from homology"/>
<name>A0A8J2PYH0_9HEXA</name>
<dbReference type="InterPro" id="IPR001514">
    <property type="entry name" value="DNA-dir_RNA_pol_30-40kDasu_CS"/>
</dbReference>
<dbReference type="InterPro" id="IPR050518">
    <property type="entry name" value="Rpo3/RPB3_RNA_Pol_subunit"/>
</dbReference>
<comment type="caution">
    <text evidence="9">The sequence shown here is derived from an EMBL/GenBank/DDBJ whole genome shotgun (WGS) entry which is preliminary data.</text>
</comment>
<feature type="domain" description="DNA-directed RNA polymerase RpoA/D/Rpb3-type" evidence="8">
    <location>
        <begin position="56"/>
        <end position="334"/>
    </location>
</feature>
<evidence type="ECO:0000313" key="9">
    <source>
        <dbReference type="EMBL" id="CAG7833037.1"/>
    </source>
</evidence>
<keyword evidence="4" id="KW-0804">Transcription</keyword>
<comment type="subcellular location">
    <subcellularLocation>
        <location evidence="1">Nucleus</location>
    </subcellularLocation>
</comment>
<evidence type="ECO:0000259" key="8">
    <source>
        <dbReference type="SMART" id="SM00662"/>
    </source>
</evidence>
<organism evidence="9 10">
    <name type="scientific">Allacma fusca</name>
    <dbReference type="NCBI Taxonomy" id="39272"/>
    <lineage>
        <taxon>Eukaryota</taxon>
        <taxon>Metazoa</taxon>
        <taxon>Ecdysozoa</taxon>
        <taxon>Arthropoda</taxon>
        <taxon>Hexapoda</taxon>
        <taxon>Collembola</taxon>
        <taxon>Symphypleona</taxon>
        <taxon>Sminthuridae</taxon>
        <taxon>Allacma</taxon>
    </lineage>
</organism>
<dbReference type="GO" id="GO:0006351">
    <property type="term" value="P:DNA-templated transcription"/>
    <property type="evidence" value="ECO:0007669"/>
    <property type="project" value="InterPro"/>
</dbReference>
<keyword evidence="10" id="KW-1185">Reference proteome</keyword>
<dbReference type="GO" id="GO:0046983">
    <property type="term" value="F:protein dimerization activity"/>
    <property type="evidence" value="ECO:0007669"/>
    <property type="project" value="InterPro"/>
</dbReference>
<evidence type="ECO:0000256" key="3">
    <source>
        <dbReference type="ARBA" id="ARBA00022478"/>
    </source>
</evidence>
<dbReference type="OrthoDB" id="270173at2759"/>
<dbReference type="PROSITE" id="PS00446">
    <property type="entry name" value="RNA_POL_D_30KD"/>
    <property type="match status" value="1"/>
</dbReference>
<dbReference type="FunFam" id="2.170.120.12:FF:000003">
    <property type="entry name" value="Dna-directed rna polymerases i and iii subunit"/>
    <property type="match status" value="1"/>
</dbReference>
<accession>A0A8J2PYH0</accession>
<dbReference type="SMART" id="SM00662">
    <property type="entry name" value="RPOLD"/>
    <property type="match status" value="1"/>
</dbReference>
<evidence type="ECO:0000256" key="4">
    <source>
        <dbReference type="ARBA" id="ARBA00023163"/>
    </source>
</evidence>
<protein>
    <recommendedName>
        <fullName evidence="2">DNA-directed RNA polymerases I and III subunit RPAC1</fullName>
    </recommendedName>
</protein>
<gene>
    <name evidence="9" type="ORF">AFUS01_LOCUS42689</name>
</gene>
<comment type="similarity">
    <text evidence="6">Belongs to the archaeal Rpo3/eukaryotic RPB3 RNA polymerase subunit family.</text>
</comment>
<dbReference type="PANTHER" id="PTHR11800:SF13">
    <property type="entry name" value="DNA-DIRECTED RNA POLYMERASES I AND III SUBUNIT RPAC1"/>
    <property type="match status" value="1"/>
</dbReference>
<dbReference type="Pfam" id="PF01000">
    <property type="entry name" value="RNA_pol_A_bac"/>
    <property type="match status" value="1"/>
</dbReference>
<dbReference type="InterPro" id="IPR011262">
    <property type="entry name" value="DNA-dir_RNA_pol_insert"/>
</dbReference>
<dbReference type="AlphaFoldDB" id="A0A8J2PYH0"/>
<dbReference type="Pfam" id="PF01193">
    <property type="entry name" value="RNA_pol_L"/>
    <property type="match status" value="1"/>
</dbReference>
<keyword evidence="3" id="KW-0240">DNA-directed RNA polymerase</keyword>
<evidence type="ECO:0000313" key="10">
    <source>
        <dbReference type="Proteomes" id="UP000708208"/>
    </source>
</evidence>
<dbReference type="Proteomes" id="UP000708208">
    <property type="component" value="Unassembled WGS sequence"/>
</dbReference>